<protein>
    <submittedName>
        <fullName evidence="3">Putative oxidoreductase YcjS</fullName>
        <ecNumber evidence="3">1.-.-.-</ecNumber>
    </submittedName>
</protein>
<dbReference type="RefSeq" id="WP_083269994.1">
    <property type="nucleotide sequence ID" value="NZ_CP016094.1"/>
</dbReference>
<dbReference type="AlphaFoldDB" id="A0A1I7PHM2"/>
<feature type="domain" description="Gfo/Idh/MocA-like oxidoreductase bacterial type C-terminal" evidence="2">
    <location>
        <begin position="226"/>
        <end position="291"/>
    </location>
</feature>
<dbReference type="InterPro" id="IPR043906">
    <property type="entry name" value="Gfo/Idh/MocA_OxRdtase_bact_C"/>
</dbReference>
<dbReference type="GO" id="GO:0000166">
    <property type="term" value="F:nucleotide binding"/>
    <property type="evidence" value="ECO:0007669"/>
    <property type="project" value="InterPro"/>
</dbReference>
<accession>A0A1I7PHM2</accession>
<organism evidence="3 4">
    <name type="scientific">Lacunisphaera limnophila</name>
    <dbReference type="NCBI Taxonomy" id="1838286"/>
    <lineage>
        <taxon>Bacteria</taxon>
        <taxon>Pseudomonadati</taxon>
        <taxon>Verrucomicrobiota</taxon>
        <taxon>Opitutia</taxon>
        <taxon>Opitutales</taxon>
        <taxon>Opitutaceae</taxon>
        <taxon>Lacunisphaera</taxon>
    </lineage>
</organism>
<dbReference type="SUPFAM" id="SSF51735">
    <property type="entry name" value="NAD(P)-binding Rossmann-fold domains"/>
    <property type="match status" value="1"/>
</dbReference>
<evidence type="ECO:0000259" key="1">
    <source>
        <dbReference type="Pfam" id="PF01408"/>
    </source>
</evidence>
<dbReference type="GO" id="GO:0016491">
    <property type="term" value="F:oxidoreductase activity"/>
    <property type="evidence" value="ECO:0007669"/>
    <property type="project" value="UniProtKB-KW"/>
</dbReference>
<dbReference type="EMBL" id="CP016094">
    <property type="protein sequence ID" value="AOS43109.1"/>
    <property type="molecule type" value="Genomic_DNA"/>
</dbReference>
<dbReference type="Pfam" id="PF01408">
    <property type="entry name" value="GFO_IDH_MocA"/>
    <property type="match status" value="1"/>
</dbReference>
<dbReference type="SUPFAM" id="SSF55347">
    <property type="entry name" value="Glyceraldehyde-3-phosphate dehydrogenase-like, C-terminal domain"/>
    <property type="match status" value="1"/>
</dbReference>
<sequence length="472" mass="51936">MYHPAPQNRRDFIKFSALAAALLGFAGCTTLQRNPRKPRPIAAGAKIRLAQIGCGGKGYSDIMAHEDEEVVALCDIDWVGTPNPWDTKPGEEPLSNVKKLIARFPNAKRYTDYRKMLLEMDDQIDAVCVSTPDHMHFLPAYMAILMGKHVYVQKPLTQTVGEARELLRIARLTGVCTQMGNQGHAGEGIRLVKEWHDAGVIGDVREVNVWTNRPVWPQGMPAWPKAEPVPAGLDWDSFLGRAPDRPFSSEIHPFKWRGYVDYGCGALGDMACHLMDAAYWGLDLGAPTSVELKKIVGASPVAFPTSAIVEYQFPARGGKPPVKLTWYEGGLKPEKPAQLEANRELAQGGQLIVGSKATVYDGNDYCNSPRIIPAELHRTMAPNFPPKTIPRVPQGNPHKEWTAAIRAGQPQAAGSNFEYSVPFTETVCLGSLAILVGKKFTWDATAMKTSLPEADQLLYPTYRPGWKPAELA</sequence>
<feature type="domain" description="Gfo/Idh/MocA-like oxidoreductase N-terminal" evidence="1">
    <location>
        <begin position="100"/>
        <end position="180"/>
    </location>
</feature>
<dbReference type="Gene3D" id="3.40.50.720">
    <property type="entry name" value="NAD(P)-binding Rossmann-like Domain"/>
    <property type="match status" value="1"/>
</dbReference>
<dbReference type="KEGG" id="obg:Verru16b_00150"/>
<gene>
    <name evidence="3" type="primary">ycjS_1</name>
    <name evidence="3" type="ORF">Verru16b_00150</name>
</gene>
<keyword evidence="4" id="KW-1185">Reference proteome</keyword>
<dbReference type="Proteomes" id="UP000095228">
    <property type="component" value="Chromosome"/>
</dbReference>
<dbReference type="STRING" id="1838286.Verru16b_00150"/>
<evidence type="ECO:0000313" key="3">
    <source>
        <dbReference type="EMBL" id="AOS43109.1"/>
    </source>
</evidence>
<reference evidence="3 4" key="1">
    <citation type="submission" date="2016-06" db="EMBL/GenBank/DDBJ databases">
        <title>Three novel species with peptidoglycan cell walls form the new genus Lacunisphaera gen. nov. in the family Opitutaceae of the verrucomicrobial subdivision 4.</title>
        <authorList>
            <person name="Rast P."/>
            <person name="Gloeckner I."/>
            <person name="Jogler M."/>
            <person name="Boedeker C."/>
            <person name="Jeske O."/>
            <person name="Wiegand S."/>
            <person name="Reinhardt R."/>
            <person name="Schumann P."/>
            <person name="Rohde M."/>
            <person name="Spring S."/>
            <person name="Gloeckner F.O."/>
            <person name="Jogler C."/>
        </authorList>
    </citation>
    <scope>NUCLEOTIDE SEQUENCE [LARGE SCALE GENOMIC DNA]</scope>
    <source>
        <strain evidence="3 4">IG16b</strain>
    </source>
</reference>
<evidence type="ECO:0000313" key="4">
    <source>
        <dbReference type="Proteomes" id="UP000095228"/>
    </source>
</evidence>
<evidence type="ECO:0000259" key="2">
    <source>
        <dbReference type="Pfam" id="PF19051"/>
    </source>
</evidence>
<dbReference type="PATRIC" id="fig|1838286.3.peg.146"/>
<dbReference type="Pfam" id="PF19051">
    <property type="entry name" value="GFO_IDH_MocA_C2"/>
    <property type="match status" value="1"/>
</dbReference>
<dbReference type="PANTHER" id="PTHR43818:SF10">
    <property type="entry name" value="NADH-DEPENDENT DEHYDROGENASE-RELATED"/>
    <property type="match status" value="1"/>
</dbReference>
<dbReference type="InterPro" id="IPR050463">
    <property type="entry name" value="Gfo/Idh/MocA_oxidrdct_glycsds"/>
</dbReference>
<dbReference type="InterPro" id="IPR019546">
    <property type="entry name" value="TAT_signal_bac_arc"/>
</dbReference>
<dbReference type="PANTHER" id="PTHR43818">
    <property type="entry name" value="BCDNA.GH03377"/>
    <property type="match status" value="1"/>
</dbReference>
<keyword evidence="3" id="KW-0560">Oxidoreductase</keyword>
<proteinExistence type="predicted"/>
<dbReference type="NCBIfam" id="TIGR01409">
    <property type="entry name" value="TAT_signal_seq"/>
    <property type="match status" value="1"/>
</dbReference>
<dbReference type="EC" id="1.-.-.-" evidence="3"/>
<dbReference type="InterPro" id="IPR006311">
    <property type="entry name" value="TAT_signal"/>
</dbReference>
<dbReference type="OrthoDB" id="9792935at2"/>
<dbReference type="Gene3D" id="3.30.360.10">
    <property type="entry name" value="Dihydrodipicolinate Reductase, domain 2"/>
    <property type="match status" value="1"/>
</dbReference>
<dbReference type="PROSITE" id="PS51318">
    <property type="entry name" value="TAT"/>
    <property type="match status" value="1"/>
</dbReference>
<dbReference type="InterPro" id="IPR000683">
    <property type="entry name" value="Gfo/Idh/MocA-like_OxRdtase_N"/>
</dbReference>
<dbReference type="InterPro" id="IPR036291">
    <property type="entry name" value="NAD(P)-bd_dom_sf"/>
</dbReference>
<name>A0A1I7PHM2_9BACT</name>